<feature type="compositionally biased region" description="Low complexity" evidence="9">
    <location>
        <begin position="176"/>
        <end position="200"/>
    </location>
</feature>
<evidence type="ECO:0000259" key="11">
    <source>
        <dbReference type="Pfam" id="PF07730"/>
    </source>
</evidence>
<evidence type="ECO:0000256" key="4">
    <source>
        <dbReference type="ARBA" id="ARBA00022679"/>
    </source>
</evidence>
<keyword evidence="6 12" id="KW-0418">Kinase</keyword>
<keyword evidence="10" id="KW-0812">Transmembrane</keyword>
<dbReference type="GO" id="GO:0046983">
    <property type="term" value="F:protein dimerization activity"/>
    <property type="evidence" value="ECO:0007669"/>
    <property type="project" value="InterPro"/>
</dbReference>
<evidence type="ECO:0000256" key="5">
    <source>
        <dbReference type="ARBA" id="ARBA00022741"/>
    </source>
</evidence>
<dbReference type="PANTHER" id="PTHR24421:SF10">
    <property type="entry name" value="NITRATE_NITRITE SENSOR PROTEIN NARQ"/>
    <property type="match status" value="1"/>
</dbReference>
<comment type="caution">
    <text evidence="12">The sequence shown here is derived from an EMBL/GenBank/DDBJ whole genome shotgun (WGS) entry which is preliminary data.</text>
</comment>
<accession>A0A367ET05</accession>
<keyword evidence="13" id="KW-1185">Reference proteome</keyword>
<evidence type="ECO:0000256" key="6">
    <source>
        <dbReference type="ARBA" id="ARBA00022777"/>
    </source>
</evidence>
<dbReference type="GO" id="GO:0000155">
    <property type="term" value="F:phosphorelay sensor kinase activity"/>
    <property type="evidence" value="ECO:0007669"/>
    <property type="project" value="InterPro"/>
</dbReference>
<feature type="domain" description="Signal transduction histidine kinase subgroup 3 dimerisation and phosphoacceptor" evidence="11">
    <location>
        <begin position="62"/>
        <end position="127"/>
    </location>
</feature>
<feature type="transmembrane region" description="Helical" evidence="10">
    <location>
        <begin position="220"/>
        <end position="238"/>
    </location>
</feature>
<keyword evidence="8" id="KW-0902">Two-component regulatory system</keyword>
<evidence type="ECO:0000313" key="12">
    <source>
        <dbReference type="EMBL" id="RCG21224.1"/>
    </source>
</evidence>
<dbReference type="GO" id="GO:0005524">
    <property type="term" value="F:ATP binding"/>
    <property type="evidence" value="ECO:0007669"/>
    <property type="project" value="UniProtKB-KW"/>
</dbReference>
<gene>
    <name evidence="12" type="ORF">DTL70_17305</name>
</gene>
<feature type="region of interest" description="Disordered" evidence="9">
    <location>
        <begin position="1"/>
        <end position="47"/>
    </location>
</feature>
<evidence type="ECO:0000256" key="8">
    <source>
        <dbReference type="ARBA" id="ARBA00023012"/>
    </source>
</evidence>
<dbReference type="PANTHER" id="PTHR24421">
    <property type="entry name" value="NITRATE/NITRITE SENSOR PROTEIN NARX-RELATED"/>
    <property type="match status" value="1"/>
</dbReference>
<evidence type="ECO:0000256" key="1">
    <source>
        <dbReference type="ARBA" id="ARBA00000085"/>
    </source>
</evidence>
<dbReference type="AlphaFoldDB" id="A0A367ET05"/>
<name>A0A367ET05_9ACTN</name>
<keyword evidence="10" id="KW-1133">Transmembrane helix</keyword>
<feature type="compositionally biased region" description="Basic and acidic residues" evidence="9">
    <location>
        <begin position="1"/>
        <end position="14"/>
    </location>
</feature>
<dbReference type="Gene3D" id="1.20.5.1930">
    <property type="match status" value="1"/>
</dbReference>
<keyword evidence="10" id="KW-0472">Membrane</keyword>
<dbReference type="Proteomes" id="UP000252914">
    <property type="component" value="Unassembled WGS sequence"/>
</dbReference>
<keyword evidence="3" id="KW-0597">Phosphoprotein</keyword>
<keyword evidence="7" id="KW-0067">ATP-binding</keyword>
<sequence length="245" mass="26619">MCRDRGPAHRDRGRALPGRLHGRAGRVRPAPARRRLGGGRRAEGEVEARQRQAAEQAKVEARLRIARDVHDVVSHSVGLIAVKAGVANHVVATRPEEARAALEVIEEVSRETLREMRTTLTVLRRPQEGGAWVHRPVLGLSELPALVRTVEAAGGPRRPALPVGRGPARQYREPWPSCSRWCSPARRSSPPSERPAGSRATSPTRPACGCSASRGTDARTGFAVLLVWTVAALAAGYVRHSRWDA</sequence>
<comment type="catalytic activity">
    <reaction evidence="1">
        <text>ATP + protein L-histidine = ADP + protein N-phospho-L-histidine.</text>
        <dbReference type="EC" id="2.7.13.3"/>
    </reaction>
</comment>
<keyword evidence="5" id="KW-0547">Nucleotide-binding</keyword>
<dbReference type="InterPro" id="IPR011712">
    <property type="entry name" value="Sig_transdc_His_kin_sub3_dim/P"/>
</dbReference>
<dbReference type="GO" id="GO:0016020">
    <property type="term" value="C:membrane"/>
    <property type="evidence" value="ECO:0007669"/>
    <property type="project" value="InterPro"/>
</dbReference>
<organism evidence="12 13">
    <name type="scientific">Streptomyces diacarni</name>
    <dbReference type="NCBI Taxonomy" id="2800381"/>
    <lineage>
        <taxon>Bacteria</taxon>
        <taxon>Bacillati</taxon>
        <taxon>Actinomycetota</taxon>
        <taxon>Actinomycetes</taxon>
        <taxon>Kitasatosporales</taxon>
        <taxon>Streptomycetaceae</taxon>
        <taxon>Streptomyces</taxon>
    </lineage>
</organism>
<feature type="region of interest" description="Disordered" evidence="9">
    <location>
        <begin position="158"/>
        <end position="213"/>
    </location>
</feature>
<evidence type="ECO:0000313" key="13">
    <source>
        <dbReference type="Proteomes" id="UP000252914"/>
    </source>
</evidence>
<evidence type="ECO:0000256" key="7">
    <source>
        <dbReference type="ARBA" id="ARBA00022840"/>
    </source>
</evidence>
<protein>
    <recommendedName>
        <fullName evidence="2">histidine kinase</fullName>
        <ecNumber evidence="2">2.7.13.3</ecNumber>
    </recommendedName>
</protein>
<evidence type="ECO:0000256" key="2">
    <source>
        <dbReference type="ARBA" id="ARBA00012438"/>
    </source>
</evidence>
<dbReference type="EC" id="2.7.13.3" evidence="2"/>
<dbReference type="EMBL" id="QOIN01000046">
    <property type="protein sequence ID" value="RCG21224.1"/>
    <property type="molecule type" value="Genomic_DNA"/>
</dbReference>
<dbReference type="Pfam" id="PF07730">
    <property type="entry name" value="HisKA_3"/>
    <property type="match status" value="1"/>
</dbReference>
<reference evidence="12 13" key="1">
    <citation type="submission" date="2018-06" db="EMBL/GenBank/DDBJ databases">
        <title>Streptomyces reniochalinae sp. nov. and Streptomyces diacarnus sp. nov. from marine sponges.</title>
        <authorList>
            <person name="Li L."/>
        </authorList>
    </citation>
    <scope>NUCLEOTIDE SEQUENCE [LARGE SCALE GENOMIC DNA]</scope>
    <source>
        <strain evidence="12 13">LHW51701</strain>
    </source>
</reference>
<evidence type="ECO:0000256" key="9">
    <source>
        <dbReference type="SAM" id="MobiDB-lite"/>
    </source>
</evidence>
<feature type="compositionally biased region" description="Basic residues" evidence="9">
    <location>
        <begin position="20"/>
        <end position="38"/>
    </location>
</feature>
<evidence type="ECO:0000256" key="3">
    <source>
        <dbReference type="ARBA" id="ARBA00022553"/>
    </source>
</evidence>
<evidence type="ECO:0000256" key="10">
    <source>
        <dbReference type="SAM" id="Phobius"/>
    </source>
</evidence>
<proteinExistence type="predicted"/>
<dbReference type="InterPro" id="IPR050482">
    <property type="entry name" value="Sensor_HK_TwoCompSys"/>
</dbReference>
<keyword evidence="4" id="KW-0808">Transferase</keyword>